<evidence type="ECO:0000313" key="3">
    <source>
        <dbReference type="Proteomes" id="UP000238479"/>
    </source>
</evidence>
<accession>A0A2P6QUU4</accession>
<evidence type="ECO:0008006" key="4">
    <source>
        <dbReference type="Google" id="ProtNLM"/>
    </source>
</evidence>
<gene>
    <name evidence="2" type="ORF">RchiOBHm_Chr4g0408391</name>
</gene>
<evidence type="ECO:0000313" key="2">
    <source>
        <dbReference type="EMBL" id="PRQ37952.1"/>
    </source>
</evidence>
<reference evidence="2 3" key="1">
    <citation type="journal article" date="2018" name="Nat. Genet.">
        <title>The Rosa genome provides new insights in the design of modern roses.</title>
        <authorList>
            <person name="Bendahmane M."/>
        </authorList>
    </citation>
    <scope>NUCLEOTIDE SEQUENCE [LARGE SCALE GENOMIC DNA]</scope>
    <source>
        <strain evidence="3">cv. Old Blush</strain>
    </source>
</reference>
<feature type="signal peptide" evidence="1">
    <location>
        <begin position="1"/>
        <end position="19"/>
    </location>
</feature>
<keyword evidence="1" id="KW-0732">Signal</keyword>
<organism evidence="2 3">
    <name type="scientific">Rosa chinensis</name>
    <name type="common">China rose</name>
    <dbReference type="NCBI Taxonomy" id="74649"/>
    <lineage>
        <taxon>Eukaryota</taxon>
        <taxon>Viridiplantae</taxon>
        <taxon>Streptophyta</taxon>
        <taxon>Embryophyta</taxon>
        <taxon>Tracheophyta</taxon>
        <taxon>Spermatophyta</taxon>
        <taxon>Magnoliopsida</taxon>
        <taxon>eudicotyledons</taxon>
        <taxon>Gunneridae</taxon>
        <taxon>Pentapetalae</taxon>
        <taxon>rosids</taxon>
        <taxon>fabids</taxon>
        <taxon>Rosales</taxon>
        <taxon>Rosaceae</taxon>
        <taxon>Rosoideae</taxon>
        <taxon>Rosoideae incertae sedis</taxon>
        <taxon>Rosa</taxon>
    </lineage>
</organism>
<protein>
    <recommendedName>
        <fullName evidence="4">Secreted protein</fullName>
    </recommendedName>
</protein>
<proteinExistence type="predicted"/>
<dbReference type="Proteomes" id="UP000238479">
    <property type="component" value="Chromosome 4"/>
</dbReference>
<dbReference type="AlphaFoldDB" id="A0A2P6QUU4"/>
<dbReference type="EMBL" id="PDCK01000042">
    <property type="protein sequence ID" value="PRQ37952.1"/>
    <property type="molecule type" value="Genomic_DNA"/>
</dbReference>
<keyword evidence="3" id="KW-1185">Reference proteome</keyword>
<sequence length="77" mass="8089">MSLSLFLSLSLSLTPPSLFDLFSLSPPSSRISLNSGSTTLVTQTATASLSLSLTLNPGLLRTRPPANQRAMVLSLSL</sequence>
<dbReference type="Gramene" id="PRQ37952">
    <property type="protein sequence ID" value="PRQ37952"/>
    <property type="gene ID" value="RchiOBHm_Chr4g0408391"/>
</dbReference>
<name>A0A2P6QUU4_ROSCH</name>
<comment type="caution">
    <text evidence="2">The sequence shown here is derived from an EMBL/GenBank/DDBJ whole genome shotgun (WGS) entry which is preliminary data.</text>
</comment>
<feature type="chain" id="PRO_5015121199" description="Secreted protein" evidence="1">
    <location>
        <begin position="20"/>
        <end position="77"/>
    </location>
</feature>
<evidence type="ECO:0000256" key="1">
    <source>
        <dbReference type="SAM" id="SignalP"/>
    </source>
</evidence>